<gene>
    <name evidence="1" type="ORF">QRO08_07000</name>
</gene>
<dbReference type="EMBL" id="CP127363">
    <property type="protein sequence ID" value="WIY50308.1"/>
    <property type="molecule type" value="Genomic_DNA"/>
</dbReference>
<evidence type="ECO:0000313" key="1">
    <source>
        <dbReference type="EMBL" id="WIY50308.1"/>
    </source>
</evidence>
<sequence>MTTGTYHCQPATRLLLTVDPPLELVRVVPCIETPDPGDLLRSVLVVGHAKYGNAITQRAFDPQRLHGGYARFEQALLKRQELRVVVRPGMEFLEGFVYAHETAITKALMFPFSRTPLPVEGFIGLFAEAGFQMALGIGCGTDRHSAFVRVQREGAETLPTMVFPDFLKSLPGSGSDQAGKVSKHSIALNHH</sequence>
<proteinExistence type="predicted"/>
<dbReference type="Proteomes" id="UP001242732">
    <property type="component" value="Chromosome"/>
</dbReference>
<accession>A0ABY9AU02</accession>
<organism evidence="1 2">
    <name type="scientific">Paracidovorax citrulli</name>
    <name type="common">Acidovorax citrulli</name>
    <dbReference type="NCBI Taxonomy" id="80869"/>
    <lineage>
        <taxon>Bacteria</taxon>
        <taxon>Pseudomonadati</taxon>
        <taxon>Pseudomonadota</taxon>
        <taxon>Betaproteobacteria</taxon>
        <taxon>Burkholderiales</taxon>
        <taxon>Comamonadaceae</taxon>
        <taxon>Paracidovorax</taxon>
    </lineage>
</organism>
<evidence type="ECO:0000313" key="2">
    <source>
        <dbReference type="Proteomes" id="UP001242732"/>
    </source>
</evidence>
<keyword evidence="2" id="KW-1185">Reference proteome</keyword>
<name>A0ABY9AU02_PARCI</name>
<reference evidence="1 2" key="1">
    <citation type="submission" date="2023-06" db="EMBL/GenBank/DDBJ databases">
        <authorList>
            <person name="Ham H."/>
            <person name="Park D.S."/>
        </authorList>
    </citation>
    <scope>NUCLEOTIDE SEQUENCE [LARGE SCALE GENOMIC DNA]</scope>
    <source>
        <strain evidence="1 2">KACC 17005</strain>
    </source>
</reference>
<protein>
    <submittedName>
        <fullName evidence="1">Uncharacterized protein</fullName>
    </submittedName>
</protein>